<dbReference type="PROSITE" id="PS51257">
    <property type="entry name" value="PROKAR_LIPOPROTEIN"/>
    <property type="match status" value="1"/>
</dbReference>
<dbReference type="EMBL" id="UGXK01000001">
    <property type="protein sequence ID" value="SUG72897.1"/>
    <property type="molecule type" value="Genomic_DNA"/>
</dbReference>
<name>A0A379UYA4_SALET</name>
<evidence type="ECO:0000313" key="2">
    <source>
        <dbReference type="Proteomes" id="UP000255534"/>
    </source>
</evidence>
<organism evidence="1 2">
    <name type="scientific">Salmonella enterica I</name>
    <dbReference type="NCBI Taxonomy" id="59201"/>
    <lineage>
        <taxon>Bacteria</taxon>
        <taxon>Pseudomonadati</taxon>
        <taxon>Pseudomonadota</taxon>
        <taxon>Gammaproteobacteria</taxon>
        <taxon>Enterobacterales</taxon>
        <taxon>Enterobacteriaceae</taxon>
        <taxon>Salmonella</taxon>
    </lineage>
</organism>
<dbReference type="Proteomes" id="UP000255534">
    <property type="component" value="Unassembled WGS sequence"/>
</dbReference>
<gene>
    <name evidence="1" type="ORF">NCTC5798_04126</name>
</gene>
<proteinExistence type="predicted"/>
<sequence>MNRYALFFVCIFFNISTSCHGGIRSFTTVITRASVITV</sequence>
<evidence type="ECO:0000313" key="1">
    <source>
        <dbReference type="EMBL" id="SUG72897.1"/>
    </source>
</evidence>
<dbReference type="AlphaFoldDB" id="A0A379UYA4"/>
<reference evidence="1 2" key="1">
    <citation type="submission" date="2018-06" db="EMBL/GenBank/DDBJ databases">
        <authorList>
            <consortium name="Pathogen Informatics"/>
            <person name="Doyle S."/>
        </authorList>
    </citation>
    <scope>NUCLEOTIDE SEQUENCE [LARGE SCALE GENOMIC DNA]</scope>
    <source>
        <strain evidence="1 2">NCTC5798</strain>
    </source>
</reference>
<protein>
    <submittedName>
        <fullName evidence="1">Uncharacterized protein</fullName>
    </submittedName>
</protein>
<accession>A0A379UYA4</accession>